<evidence type="ECO:0000256" key="6">
    <source>
        <dbReference type="SAM" id="Phobius"/>
    </source>
</evidence>
<dbReference type="InterPro" id="IPR001123">
    <property type="entry name" value="LeuE-type"/>
</dbReference>
<dbReference type="Proteomes" id="UP001161409">
    <property type="component" value="Unassembled WGS sequence"/>
</dbReference>
<comment type="caution">
    <text evidence="7">The sequence shown here is derived from an EMBL/GenBank/DDBJ whole genome shotgun (WGS) entry which is preliminary data.</text>
</comment>
<sequence length="210" mass="22083">MMLESAQLGLFLVAALALNITPGPDMLFTAANGMRQGARAGMISAAGISCGGVVHSTLAAIGVSAVVAASDMAFDILRFAGAAYLVWIGLRSLRADDTFLMSRGSKGTGLVRLFRQGMLTNIFNPKVALFFIAFLPQFTNPETGSMAVQIFFLGFLFSLTGIFINGAVGIFAGRAGQVLLQRPGAAKWIARLSGTMLAGLGIRLLFLEKS</sequence>
<accession>A0ABQ5U171</accession>
<dbReference type="PIRSF" id="PIRSF006324">
    <property type="entry name" value="LeuE"/>
    <property type="match status" value="1"/>
</dbReference>
<name>A0ABQ5U171_9PROT</name>
<dbReference type="EMBL" id="BSNF01000001">
    <property type="protein sequence ID" value="GLQ05573.1"/>
    <property type="molecule type" value="Genomic_DNA"/>
</dbReference>
<reference evidence="7" key="1">
    <citation type="journal article" date="2014" name="Int. J. Syst. Evol. Microbiol.">
        <title>Complete genome of a new Firmicutes species belonging to the dominant human colonic microbiota ('Ruminococcus bicirculans') reveals two chromosomes and a selective capacity to utilize plant glucans.</title>
        <authorList>
            <consortium name="NISC Comparative Sequencing Program"/>
            <person name="Wegmann U."/>
            <person name="Louis P."/>
            <person name="Goesmann A."/>
            <person name="Henrissat B."/>
            <person name="Duncan S.H."/>
            <person name="Flint H.J."/>
        </authorList>
    </citation>
    <scope>NUCLEOTIDE SEQUENCE</scope>
    <source>
        <strain evidence="7">NBRC 103408</strain>
    </source>
</reference>
<keyword evidence="4 6" id="KW-1133">Transmembrane helix</keyword>
<dbReference type="PANTHER" id="PTHR30086:SF20">
    <property type="entry name" value="ARGININE EXPORTER PROTEIN ARGO-RELATED"/>
    <property type="match status" value="1"/>
</dbReference>
<dbReference type="PANTHER" id="PTHR30086">
    <property type="entry name" value="ARGININE EXPORTER PROTEIN ARGO"/>
    <property type="match status" value="1"/>
</dbReference>
<evidence type="ECO:0000313" key="7">
    <source>
        <dbReference type="EMBL" id="GLQ05573.1"/>
    </source>
</evidence>
<feature type="transmembrane region" description="Helical" evidence="6">
    <location>
        <begin position="188"/>
        <end position="206"/>
    </location>
</feature>
<keyword evidence="3 6" id="KW-0812">Transmembrane</keyword>
<proteinExistence type="predicted"/>
<keyword evidence="8" id="KW-1185">Reference proteome</keyword>
<evidence type="ECO:0000256" key="3">
    <source>
        <dbReference type="ARBA" id="ARBA00022692"/>
    </source>
</evidence>
<feature type="transmembrane region" description="Helical" evidence="6">
    <location>
        <begin position="76"/>
        <end position="93"/>
    </location>
</feature>
<evidence type="ECO:0000256" key="5">
    <source>
        <dbReference type="ARBA" id="ARBA00023136"/>
    </source>
</evidence>
<evidence type="ECO:0000313" key="8">
    <source>
        <dbReference type="Proteomes" id="UP001161409"/>
    </source>
</evidence>
<evidence type="ECO:0000256" key="4">
    <source>
        <dbReference type="ARBA" id="ARBA00022989"/>
    </source>
</evidence>
<evidence type="ECO:0000256" key="1">
    <source>
        <dbReference type="ARBA" id="ARBA00004651"/>
    </source>
</evidence>
<feature type="transmembrane region" description="Helical" evidence="6">
    <location>
        <begin position="41"/>
        <end position="69"/>
    </location>
</feature>
<evidence type="ECO:0000256" key="2">
    <source>
        <dbReference type="ARBA" id="ARBA00022475"/>
    </source>
</evidence>
<reference evidence="7" key="2">
    <citation type="submission" date="2023-01" db="EMBL/GenBank/DDBJ databases">
        <title>Draft genome sequence of Sneathiella chinensis strain NBRC 103408.</title>
        <authorList>
            <person name="Sun Q."/>
            <person name="Mori K."/>
        </authorList>
    </citation>
    <scope>NUCLEOTIDE SEQUENCE</scope>
    <source>
        <strain evidence="7">NBRC 103408</strain>
    </source>
</reference>
<feature type="transmembrane region" description="Helical" evidence="6">
    <location>
        <begin position="147"/>
        <end position="168"/>
    </location>
</feature>
<comment type="subcellular location">
    <subcellularLocation>
        <location evidence="1">Cell membrane</location>
        <topology evidence="1">Multi-pass membrane protein</topology>
    </subcellularLocation>
</comment>
<dbReference type="Pfam" id="PF01810">
    <property type="entry name" value="LysE"/>
    <property type="match status" value="1"/>
</dbReference>
<feature type="transmembrane region" description="Helical" evidence="6">
    <location>
        <begin position="113"/>
        <end position="135"/>
    </location>
</feature>
<dbReference type="RefSeq" id="WP_169559561.1">
    <property type="nucleotide sequence ID" value="NZ_BSNF01000001.1"/>
</dbReference>
<keyword evidence="5 6" id="KW-0472">Membrane</keyword>
<gene>
    <name evidence="7" type="ORF">GCM10007924_07940</name>
</gene>
<keyword evidence="2" id="KW-1003">Cell membrane</keyword>
<organism evidence="7 8">
    <name type="scientific">Sneathiella chinensis</name>
    <dbReference type="NCBI Taxonomy" id="349750"/>
    <lineage>
        <taxon>Bacteria</taxon>
        <taxon>Pseudomonadati</taxon>
        <taxon>Pseudomonadota</taxon>
        <taxon>Alphaproteobacteria</taxon>
        <taxon>Sneathiellales</taxon>
        <taxon>Sneathiellaceae</taxon>
        <taxon>Sneathiella</taxon>
    </lineage>
</organism>
<protein>
    <submittedName>
        <fullName evidence="7">Threonine transporter RhtB</fullName>
    </submittedName>
</protein>